<keyword evidence="2" id="KW-0812">Transmembrane</keyword>
<evidence type="ECO:0008006" key="5">
    <source>
        <dbReference type="Google" id="ProtNLM"/>
    </source>
</evidence>
<feature type="transmembrane region" description="Helical" evidence="2">
    <location>
        <begin position="245"/>
        <end position="261"/>
    </location>
</feature>
<evidence type="ECO:0000256" key="1">
    <source>
        <dbReference type="SAM" id="MobiDB-lite"/>
    </source>
</evidence>
<dbReference type="Proteomes" id="UP000177268">
    <property type="component" value="Unassembled WGS sequence"/>
</dbReference>
<dbReference type="STRING" id="1798370.A2Z00_05685"/>
<accession>A0A1F5ZGK6</accession>
<evidence type="ECO:0000256" key="2">
    <source>
        <dbReference type="SAM" id="Phobius"/>
    </source>
</evidence>
<comment type="caution">
    <text evidence="3">The sequence shown here is derived from an EMBL/GenBank/DDBJ whole genome shotgun (WGS) entry which is preliminary data.</text>
</comment>
<feature type="transmembrane region" description="Helical" evidence="2">
    <location>
        <begin position="151"/>
        <end position="173"/>
    </location>
</feature>
<feature type="compositionally biased region" description="Pro residues" evidence="1">
    <location>
        <begin position="29"/>
        <end position="45"/>
    </location>
</feature>
<feature type="transmembrane region" description="Helical" evidence="2">
    <location>
        <begin position="417"/>
        <end position="437"/>
    </location>
</feature>
<evidence type="ECO:0000313" key="4">
    <source>
        <dbReference type="Proteomes" id="UP000177268"/>
    </source>
</evidence>
<organism evidence="3 4">
    <name type="scientific">Candidatus Gottesmanbacteria bacterium RBG_13_45_10</name>
    <dbReference type="NCBI Taxonomy" id="1798370"/>
    <lineage>
        <taxon>Bacteria</taxon>
        <taxon>Candidatus Gottesmaniibacteriota</taxon>
    </lineage>
</organism>
<reference evidence="3 4" key="1">
    <citation type="journal article" date="2016" name="Nat. Commun.">
        <title>Thousands of microbial genomes shed light on interconnected biogeochemical processes in an aquifer system.</title>
        <authorList>
            <person name="Anantharaman K."/>
            <person name="Brown C.T."/>
            <person name="Hug L.A."/>
            <person name="Sharon I."/>
            <person name="Castelle C.J."/>
            <person name="Probst A.J."/>
            <person name="Thomas B.C."/>
            <person name="Singh A."/>
            <person name="Wilkins M.J."/>
            <person name="Karaoz U."/>
            <person name="Brodie E.L."/>
            <person name="Williams K.H."/>
            <person name="Hubbard S.S."/>
            <person name="Banfield J.F."/>
        </authorList>
    </citation>
    <scope>NUCLEOTIDE SEQUENCE [LARGE SCALE GENOMIC DNA]</scope>
</reference>
<proteinExistence type="predicted"/>
<evidence type="ECO:0000313" key="3">
    <source>
        <dbReference type="EMBL" id="OGG11443.1"/>
    </source>
</evidence>
<feature type="transmembrane region" description="Helical" evidence="2">
    <location>
        <begin position="60"/>
        <end position="79"/>
    </location>
</feature>
<dbReference type="AlphaFoldDB" id="A0A1F5ZGK6"/>
<feature type="transmembrane region" description="Helical" evidence="2">
    <location>
        <begin position="314"/>
        <end position="332"/>
    </location>
</feature>
<keyword evidence="2" id="KW-0472">Membrane</keyword>
<feature type="transmembrane region" description="Helical" evidence="2">
    <location>
        <begin position="365"/>
        <end position="384"/>
    </location>
</feature>
<sequence>MVYMHQTHQHKRARFTASATLPPIKKVVAPPPLPPPPPQAPPTPVPVKRNPPRSFDIHRIPLELVLFFLLAIFSFWLMFHTFSFDPVTHSLRIAFKLWSDFGAHIPLIRSFSLGNNWPPQYPIYSGEPIRYHFLFFLLVGLLEKAGVRIDWALNIPSIIGFYGLLLALYLLAVRLTKSRLVATLSIIFFLSNGSLGFIRFFSQFPLSTNTLWDIMSARNFPAFAPWGPGEITAFWNLNIYTNQRHLAAAFALVIIFMLTILRIEKQPLAKQLPLAIVWGAILGIFPYFHQPTLLIFAVCMSWYFLAFPSVRQFLYLMGIIGAVLVIPQVTALRDTSQVAWYPGFIIHNELVKQPIASAILHFLSFWWQNFGGHSILILVGFFLLPKKAQKLLFPIFPLFVVANAAKFSVEASANHKFFNFALMIGDIATAYILVYLIRVSARAKSVLFTLTGLGLVSVTVLLLTLTGVIDFFVIANDTQGSVVDIPTNEVATWIQRNTPPDTVFLNSSYLYHPASIAGRKIFLGWPYFAWSAGYPVNRMPIMKTMYESRSKSQLCRLLSQYHISYVTVENVKNDVNLPHIDLSYFLDTYRPIFLSHDKKYAIFETKSMCR</sequence>
<protein>
    <recommendedName>
        <fullName evidence="5">Glycosyltransferase RgtA/B/C/D-like domain-containing protein</fullName>
    </recommendedName>
</protein>
<feature type="transmembrane region" description="Helical" evidence="2">
    <location>
        <begin position="446"/>
        <end position="474"/>
    </location>
</feature>
<keyword evidence="2" id="KW-1133">Transmembrane helix</keyword>
<gene>
    <name evidence="3" type="ORF">A2Z00_05685</name>
</gene>
<name>A0A1F5ZGK6_9BACT</name>
<dbReference type="EMBL" id="MFIZ01000028">
    <property type="protein sequence ID" value="OGG11443.1"/>
    <property type="molecule type" value="Genomic_DNA"/>
</dbReference>
<feature type="transmembrane region" description="Helical" evidence="2">
    <location>
        <begin position="391"/>
        <end position="411"/>
    </location>
</feature>
<feature type="transmembrane region" description="Helical" evidence="2">
    <location>
        <begin position="180"/>
        <end position="201"/>
    </location>
</feature>
<feature type="region of interest" description="Disordered" evidence="1">
    <location>
        <begin position="28"/>
        <end position="48"/>
    </location>
</feature>